<comment type="subunit">
    <text evidence="4">Monomer.</text>
</comment>
<dbReference type="PROSITE" id="PS50879">
    <property type="entry name" value="RNASE_H_1"/>
    <property type="match status" value="1"/>
</dbReference>
<keyword evidence="10" id="KW-0460">Magnesium</keyword>
<dbReference type="PANTHER" id="PTHR10642:SF26">
    <property type="entry name" value="RIBONUCLEASE H1"/>
    <property type="match status" value="1"/>
</dbReference>
<gene>
    <name evidence="13" type="ORF">EDD31_2861</name>
</gene>
<evidence type="ECO:0000256" key="4">
    <source>
        <dbReference type="ARBA" id="ARBA00011245"/>
    </source>
</evidence>
<dbReference type="InterPro" id="IPR022892">
    <property type="entry name" value="RNaseHI"/>
</dbReference>
<evidence type="ECO:0000256" key="10">
    <source>
        <dbReference type="ARBA" id="ARBA00022842"/>
    </source>
</evidence>
<protein>
    <recommendedName>
        <fullName evidence="5">ribonuclease H</fullName>
        <ecNumber evidence="5">3.1.26.4</ecNumber>
    </recommendedName>
</protein>
<evidence type="ECO:0000256" key="2">
    <source>
        <dbReference type="ARBA" id="ARBA00001946"/>
    </source>
</evidence>
<dbReference type="Pfam" id="PF00075">
    <property type="entry name" value="RNase_H"/>
    <property type="match status" value="1"/>
</dbReference>
<keyword evidence="9" id="KW-0378">Hydrolase</keyword>
<dbReference type="InterPro" id="IPR012337">
    <property type="entry name" value="RNaseH-like_sf"/>
</dbReference>
<dbReference type="CDD" id="cd09278">
    <property type="entry name" value="RNase_HI_prokaryote_like"/>
    <property type="match status" value="1"/>
</dbReference>
<comment type="similarity">
    <text evidence="3">Belongs to the RNase H family.</text>
</comment>
<keyword evidence="6" id="KW-0540">Nuclease</keyword>
<comment type="cofactor">
    <cofactor evidence="2">
        <name>Mg(2+)</name>
        <dbReference type="ChEBI" id="CHEBI:18420"/>
    </cofactor>
</comment>
<dbReference type="InterPro" id="IPR050092">
    <property type="entry name" value="RNase_H"/>
</dbReference>
<evidence type="ECO:0000313" key="13">
    <source>
        <dbReference type="EMBL" id="ROR74445.1"/>
    </source>
</evidence>
<evidence type="ECO:0000256" key="1">
    <source>
        <dbReference type="ARBA" id="ARBA00000077"/>
    </source>
</evidence>
<evidence type="ECO:0000256" key="9">
    <source>
        <dbReference type="ARBA" id="ARBA00022801"/>
    </source>
</evidence>
<feature type="compositionally biased region" description="Polar residues" evidence="11">
    <location>
        <begin position="160"/>
        <end position="180"/>
    </location>
</feature>
<dbReference type="EC" id="3.1.26.4" evidence="5"/>
<comment type="caution">
    <text evidence="13">The sequence shown here is derived from an EMBL/GenBank/DDBJ whole genome shotgun (WGS) entry which is preliminary data.</text>
</comment>
<reference evidence="13 14" key="1">
    <citation type="submission" date="2018-11" db="EMBL/GenBank/DDBJ databases">
        <title>Sequencing the genomes of 1000 actinobacteria strains.</title>
        <authorList>
            <person name="Klenk H.-P."/>
        </authorList>
    </citation>
    <scope>NUCLEOTIDE SEQUENCE [LARGE SCALE GENOMIC DNA]</scope>
    <source>
        <strain evidence="13 14">DSM 11294</strain>
    </source>
</reference>
<evidence type="ECO:0000256" key="5">
    <source>
        <dbReference type="ARBA" id="ARBA00012180"/>
    </source>
</evidence>
<evidence type="ECO:0000259" key="12">
    <source>
        <dbReference type="PROSITE" id="PS50879"/>
    </source>
</evidence>
<evidence type="ECO:0000256" key="8">
    <source>
        <dbReference type="ARBA" id="ARBA00022759"/>
    </source>
</evidence>
<dbReference type="GO" id="GO:0003676">
    <property type="term" value="F:nucleic acid binding"/>
    <property type="evidence" value="ECO:0007669"/>
    <property type="project" value="InterPro"/>
</dbReference>
<name>A0A3N2BGT7_9MICO</name>
<dbReference type="GO" id="GO:0004523">
    <property type="term" value="F:RNA-DNA hybrid ribonuclease activity"/>
    <property type="evidence" value="ECO:0007669"/>
    <property type="project" value="UniProtKB-EC"/>
</dbReference>
<evidence type="ECO:0000256" key="6">
    <source>
        <dbReference type="ARBA" id="ARBA00022722"/>
    </source>
</evidence>
<dbReference type="GO" id="GO:0043137">
    <property type="term" value="P:DNA replication, removal of RNA primer"/>
    <property type="evidence" value="ECO:0007669"/>
    <property type="project" value="TreeGrafter"/>
</dbReference>
<dbReference type="InterPro" id="IPR036397">
    <property type="entry name" value="RNaseH_sf"/>
</dbReference>
<dbReference type="InterPro" id="IPR002156">
    <property type="entry name" value="RNaseH_domain"/>
</dbReference>
<evidence type="ECO:0000256" key="11">
    <source>
        <dbReference type="SAM" id="MobiDB-lite"/>
    </source>
</evidence>
<comment type="catalytic activity">
    <reaction evidence="1">
        <text>Endonucleolytic cleavage to 5'-phosphomonoester.</text>
        <dbReference type="EC" id="3.1.26.4"/>
    </reaction>
</comment>
<feature type="region of interest" description="Disordered" evidence="11">
    <location>
        <begin position="159"/>
        <end position="180"/>
    </location>
</feature>
<dbReference type="GO" id="GO:0046872">
    <property type="term" value="F:metal ion binding"/>
    <property type="evidence" value="ECO:0007669"/>
    <property type="project" value="UniProtKB-KW"/>
</dbReference>
<feature type="domain" description="RNase H type-1" evidence="12">
    <location>
        <begin position="1"/>
        <end position="139"/>
    </location>
</feature>
<dbReference type="EMBL" id="RKHK01000001">
    <property type="protein sequence ID" value="ROR74445.1"/>
    <property type="molecule type" value="Genomic_DNA"/>
</dbReference>
<evidence type="ECO:0000256" key="7">
    <source>
        <dbReference type="ARBA" id="ARBA00022723"/>
    </source>
</evidence>
<keyword evidence="14" id="KW-1185">Reference proteome</keyword>
<dbReference type="PANTHER" id="PTHR10642">
    <property type="entry name" value="RIBONUCLEASE H1"/>
    <property type="match status" value="1"/>
</dbReference>
<keyword evidence="7" id="KW-0479">Metal-binding</keyword>
<dbReference type="AlphaFoldDB" id="A0A3N2BGT7"/>
<dbReference type="Gene3D" id="3.30.420.10">
    <property type="entry name" value="Ribonuclease H-like superfamily/Ribonuclease H"/>
    <property type="match status" value="1"/>
</dbReference>
<dbReference type="SUPFAM" id="SSF53098">
    <property type="entry name" value="Ribonuclease H-like"/>
    <property type="match status" value="1"/>
</dbReference>
<accession>A0A3N2BGT7</accession>
<organism evidence="13 14">
    <name type="scientific">Bogoriella caseilytica</name>
    <dbReference type="NCBI Taxonomy" id="56055"/>
    <lineage>
        <taxon>Bacteria</taxon>
        <taxon>Bacillati</taxon>
        <taxon>Actinomycetota</taxon>
        <taxon>Actinomycetes</taxon>
        <taxon>Micrococcales</taxon>
        <taxon>Bogoriellaceae</taxon>
        <taxon>Bogoriella</taxon>
    </lineage>
</organism>
<proteinExistence type="inferred from homology"/>
<keyword evidence="8" id="KW-0255">Endonuclease</keyword>
<dbReference type="Proteomes" id="UP000280668">
    <property type="component" value="Unassembled WGS sequence"/>
</dbReference>
<sequence length="180" mass="19237">MRIVATDGSALGNPGPTGWGWVDQVSEECGSGSLARGTNNIGELLAVRQALRHLGPEVDVLIRADSQYAIKVITTWAPSWRRRGWRKGDGKRPENLELIRGILELVESRTGRTDFEWVRGHAGDVHNERADALAVGAAQRAQAGQADFPDVAAMLAGDAGSQSGDQAGATHQQAEADTLF</sequence>
<evidence type="ECO:0000313" key="14">
    <source>
        <dbReference type="Proteomes" id="UP000280668"/>
    </source>
</evidence>
<evidence type="ECO:0000256" key="3">
    <source>
        <dbReference type="ARBA" id="ARBA00005300"/>
    </source>
</evidence>